<accession>A0A087UT52</accession>
<name>A0A087UT52_STEMI</name>
<dbReference type="PANTHER" id="PTHR12429:SF8">
    <property type="entry name" value="NEURALIZED-LIKE PROTEIN 2"/>
    <property type="match status" value="1"/>
</dbReference>
<dbReference type="OMA" id="IMAFHEN"/>
<feature type="domain" description="NHR" evidence="1">
    <location>
        <begin position="124"/>
        <end position="287"/>
    </location>
</feature>
<dbReference type="EMBL" id="KK121471">
    <property type="protein sequence ID" value="KFM80541.1"/>
    <property type="molecule type" value="Genomic_DNA"/>
</dbReference>
<proteinExistence type="predicted"/>
<dbReference type="FunFam" id="2.60.120.920:FF:000001">
    <property type="entry name" value="neuralized-like protein 4 isoform X1"/>
    <property type="match status" value="1"/>
</dbReference>
<dbReference type="STRING" id="407821.A0A087UT52"/>
<feature type="domain" description="NHR" evidence="1">
    <location>
        <begin position="1"/>
        <end position="94"/>
    </location>
</feature>
<keyword evidence="3" id="KW-1185">Reference proteome</keyword>
<reference evidence="2 3" key="1">
    <citation type="submission" date="2013-11" db="EMBL/GenBank/DDBJ databases">
        <title>Genome sequencing of Stegodyphus mimosarum.</title>
        <authorList>
            <person name="Bechsgaard J."/>
        </authorList>
    </citation>
    <scope>NUCLEOTIDE SEQUENCE [LARGE SCALE GENOMIC DNA]</scope>
</reference>
<protein>
    <submittedName>
        <fullName evidence="2">Neuralized-like protein 4</fullName>
    </submittedName>
</protein>
<dbReference type="Pfam" id="PF07177">
    <property type="entry name" value="Neuralized"/>
    <property type="match status" value="2"/>
</dbReference>
<dbReference type="Gene3D" id="2.60.120.920">
    <property type="match status" value="2"/>
</dbReference>
<evidence type="ECO:0000313" key="3">
    <source>
        <dbReference type="Proteomes" id="UP000054359"/>
    </source>
</evidence>
<dbReference type="CDD" id="cd12887">
    <property type="entry name" value="SPRY_NHR_like"/>
    <property type="match status" value="1"/>
</dbReference>
<gene>
    <name evidence="2" type="ORF">X975_02499</name>
</gene>
<dbReference type="InterPro" id="IPR006573">
    <property type="entry name" value="NHR_dom"/>
</dbReference>
<dbReference type="PROSITE" id="PS51065">
    <property type="entry name" value="NHR"/>
    <property type="match status" value="2"/>
</dbReference>
<dbReference type="SUPFAM" id="SSF49899">
    <property type="entry name" value="Concanavalin A-like lectins/glucanases"/>
    <property type="match status" value="1"/>
</dbReference>
<dbReference type="GO" id="GO:0061630">
    <property type="term" value="F:ubiquitin protein ligase activity"/>
    <property type="evidence" value="ECO:0007669"/>
    <property type="project" value="TreeGrafter"/>
</dbReference>
<evidence type="ECO:0000259" key="1">
    <source>
        <dbReference type="PROSITE" id="PS51065"/>
    </source>
</evidence>
<dbReference type="PANTHER" id="PTHR12429">
    <property type="entry name" value="NEURALIZED"/>
    <property type="match status" value="1"/>
</dbReference>
<evidence type="ECO:0000313" key="2">
    <source>
        <dbReference type="EMBL" id="KFM80541.1"/>
    </source>
</evidence>
<feature type="non-terminal residue" evidence="2">
    <location>
        <position position="297"/>
    </location>
</feature>
<sequence length="297" mass="33275">MLPPSALNLVDCDTWLILDSDLYKNGVVIKRNYAVFFPRITAGDRIGVKVFYDDSLHFFINGVDLGIAAINMPKKMHVVADVYGSVESIIMYLNPVVPTTNVDSKNVEKKSDVITPVNLTDCSIMAFHENHGRNIKLSNENLTACRIASYNQGVVMSCKALQCDELFQIQIDNLHSDWSGSVQIGVSTQSPDQVCLPISALSMRRGTWVISGDAVFYNGMKIKSKYGPNLNTLKSRHKIGVQIDHERNLHLYVNNIDQGIAAEEIPHPAFAVVDVYGQCNQVRLNYILYFQYVLFKI</sequence>
<dbReference type="Proteomes" id="UP000054359">
    <property type="component" value="Unassembled WGS sequence"/>
</dbReference>
<dbReference type="InterPro" id="IPR013320">
    <property type="entry name" value="ConA-like_dom_sf"/>
</dbReference>
<dbReference type="SMART" id="SM00588">
    <property type="entry name" value="NEUZ"/>
    <property type="match status" value="1"/>
</dbReference>
<dbReference type="OrthoDB" id="49113at2759"/>
<dbReference type="InterPro" id="IPR043136">
    <property type="entry name" value="B30.2/SPRY_sf"/>
</dbReference>
<dbReference type="AlphaFoldDB" id="A0A087UT52"/>
<organism evidence="2 3">
    <name type="scientific">Stegodyphus mimosarum</name>
    <name type="common">African social velvet spider</name>
    <dbReference type="NCBI Taxonomy" id="407821"/>
    <lineage>
        <taxon>Eukaryota</taxon>
        <taxon>Metazoa</taxon>
        <taxon>Ecdysozoa</taxon>
        <taxon>Arthropoda</taxon>
        <taxon>Chelicerata</taxon>
        <taxon>Arachnida</taxon>
        <taxon>Araneae</taxon>
        <taxon>Araneomorphae</taxon>
        <taxon>Entelegynae</taxon>
        <taxon>Eresoidea</taxon>
        <taxon>Eresidae</taxon>
        <taxon>Stegodyphus</taxon>
    </lineage>
</organism>
<dbReference type="InterPro" id="IPR037962">
    <property type="entry name" value="Neuralized"/>
</dbReference>